<feature type="domain" description="GST N-terminal" evidence="7">
    <location>
        <begin position="2"/>
        <end position="83"/>
    </location>
</feature>
<dbReference type="InterPro" id="IPR036249">
    <property type="entry name" value="Thioredoxin-like_sf"/>
</dbReference>
<dbReference type="FunFam" id="3.40.30.10:FF:000034">
    <property type="entry name" value="glutathione S-transferase 1"/>
    <property type="match status" value="1"/>
</dbReference>
<accession>A0A1J1IB30</accession>
<evidence type="ECO:0000256" key="3">
    <source>
        <dbReference type="ARBA" id="ARBA00012452"/>
    </source>
</evidence>
<protein>
    <recommendedName>
        <fullName evidence="3">glutathione transferase</fullName>
        <ecNumber evidence="3">2.5.1.18</ecNumber>
    </recommendedName>
    <alternativeName>
        <fullName evidence="5">GST class-theta</fullName>
    </alternativeName>
</protein>
<organism evidence="9 10">
    <name type="scientific">Clunio marinus</name>
    <dbReference type="NCBI Taxonomy" id="568069"/>
    <lineage>
        <taxon>Eukaryota</taxon>
        <taxon>Metazoa</taxon>
        <taxon>Ecdysozoa</taxon>
        <taxon>Arthropoda</taxon>
        <taxon>Hexapoda</taxon>
        <taxon>Insecta</taxon>
        <taxon>Pterygota</taxon>
        <taxon>Neoptera</taxon>
        <taxon>Endopterygota</taxon>
        <taxon>Diptera</taxon>
        <taxon>Nematocera</taxon>
        <taxon>Chironomoidea</taxon>
        <taxon>Chironomidae</taxon>
        <taxon>Clunio</taxon>
    </lineage>
</organism>
<dbReference type="SUPFAM" id="SSF52833">
    <property type="entry name" value="Thioredoxin-like"/>
    <property type="match status" value="1"/>
</dbReference>
<dbReference type="EMBL" id="CVRI01000047">
    <property type="protein sequence ID" value="CRK97493.1"/>
    <property type="molecule type" value="Genomic_DNA"/>
</dbReference>
<dbReference type="Proteomes" id="UP000183832">
    <property type="component" value="Unassembled WGS sequence"/>
</dbReference>
<evidence type="ECO:0000256" key="5">
    <source>
        <dbReference type="ARBA" id="ARBA00041523"/>
    </source>
</evidence>
<name>A0A1J1IB30_9DIPT</name>
<dbReference type="FunFam" id="1.20.1050.10:FF:000007">
    <property type="entry name" value="Glutathione S-transferase 1-1"/>
    <property type="match status" value="1"/>
</dbReference>
<keyword evidence="10" id="KW-1185">Reference proteome</keyword>
<comment type="subunit">
    <text evidence="2">Homodimer.</text>
</comment>
<dbReference type="SFLD" id="SFLDS00019">
    <property type="entry name" value="Glutathione_Transferase_(cytos"/>
    <property type="match status" value="1"/>
</dbReference>
<reference evidence="9 10" key="1">
    <citation type="submission" date="2015-04" db="EMBL/GenBank/DDBJ databases">
        <authorList>
            <person name="Syromyatnikov M.Y."/>
            <person name="Popov V.N."/>
        </authorList>
    </citation>
    <scope>NUCLEOTIDE SEQUENCE [LARGE SCALE GENOMIC DNA]</scope>
</reference>
<dbReference type="SFLD" id="SFLDG00358">
    <property type="entry name" value="Main_(cytGST)"/>
    <property type="match status" value="1"/>
</dbReference>
<dbReference type="InterPro" id="IPR004045">
    <property type="entry name" value="Glutathione_S-Trfase_N"/>
</dbReference>
<evidence type="ECO:0000313" key="9">
    <source>
        <dbReference type="EMBL" id="CRK97493.1"/>
    </source>
</evidence>
<dbReference type="PROSITE" id="PS50405">
    <property type="entry name" value="GST_CTER"/>
    <property type="match status" value="1"/>
</dbReference>
<dbReference type="Pfam" id="PF00043">
    <property type="entry name" value="GST_C"/>
    <property type="match status" value="1"/>
</dbReference>
<evidence type="ECO:0000259" key="7">
    <source>
        <dbReference type="PROSITE" id="PS50404"/>
    </source>
</evidence>
<dbReference type="InterPro" id="IPR040079">
    <property type="entry name" value="Glutathione_S-Trfase"/>
</dbReference>
<dbReference type="AlphaFoldDB" id="A0A1J1IB30"/>
<dbReference type="InterPro" id="IPR036282">
    <property type="entry name" value="Glutathione-S-Trfase_C_sf"/>
</dbReference>
<comment type="similarity">
    <text evidence="1">Belongs to the GST superfamily. Theta family.</text>
</comment>
<dbReference type="GO" id="GO:0006749">
    <property type="term" value="P:glutathione metabolic process"/>
    <property type="evidence" value="ECO:0007669"/>
    <property type="project" value="TreeGrafter"/>
</dbReference>
<dbReference type="Pfam" id="PF02798">
    <property type="entry name" value="GST_N"/>
    <property type="match status" value="1"/>
</dbReference>
<dbReference type="InterPro" id="IPR004046">
    <property type="entry name" value="GST_C"/>
</dbReference>
<dbReference type="CDD" id="cd03177">
    <property type="entry name" value="GST_C_Delta_Epsilon"/>
    <property type="match status" value="1"/>
</dbReference>
<proteinExistence type="inferred from homology"/>
<dbReference type="PANTHER" id="PTHR43969">
    <property type="entry name" value="GLUTATHIONE S TRANSFERASE D10, ISOFORM A-RELATED"/>
    <property type="match status" value="1"/>
</dbReference>
<evidence type="ECO:0000256" key="2">
    <source>
        <dbReference type="ARBA" id="ARBA00011738"/>
    </source>
</evidence>
<feature type="domain" description="GST C-terminal" evidence="8">
    <location>
        <begin position="89"/>
        <end position="214"/>
    </location>
</feature>
<dbReference type="Gene3D" id="1.20.1050.10">
    <property type="match status" value="1"/>
</dbReference>
<dbReference type="OrthoDB" id="2309723at2759"/>
<gene>
    <name evidence="9" type="ORF">CLUMA_CG010882</name>
</gene>
<evidence type="ECO:0000256" key="4">
    <source>
        <dbReference type="ARBA" id="ARBA00022679"/>
    </source>
</evidence>
<evidence type="ECO:0000259" key="8">
    <source>
        <dbReference type="PROSITE" id="PS50405"/>
    </source>
</evidence>
<dbReference type="STRING" id="568069.A0A1J1IB30"/>
<sequence>MAPLILYHFAPSAPSRAALLVVRNLELDAEIKEVNLFAKEQLAQEFVNINPQHCVPTIDDNGFYLWESRAIASYLVDSKASGSSLYPTNPTERALVNQRLYFDAGTLYPRVRAIAFPALFLGETKISDEKRKQVYEAFGFMEKFLTGRKWFCGDKMTIADLSILASLSSIVHIGASLNDYPNLKTWYNQCAIDVKGYEENDAGAKYFAQKVTSNLHDKF</sequence>
<dbReference type="PANTHER" id="PTHR43969:SF9">
    <property type="entry name" value="GLUTATHIONE S TRANSFERASE D10, ISOFORM A-RELATED"/>
    <property type="match status" value="1"/>
</dbReference>
<evidence type="ECO:0000313" key="10">
    <source>
        <dbReference type="Proteomes" id="UP000183832"/>
    </source>
</evidence>
<keyword evidence="4" id="KW-0808">Transferase</keyword>
<dbReference type="SFLD" id="SFLDG01153">
    <property type="entry name" value="Main.4:_Theta-like"/>
    <property type="match status" value="1"/>
</dbReference>
<evidence type="ECO:0000256" key="6">
    <source>
        <dbReference type="ARBA" id="ARBA00047960"/>
    </source>
</evidence>
<comment type="catalytic activity">
    <reaction evidence="6">
        <text>RX + glutathione = an S-substituted glutathione + a halide anion + H(+)</text>
        <dbReference type="Rhea" id="RHEA:16437"/>
        <dbReference type="ChEBI" id="CHEBI:15378"/>
        <dbReference type="ChEBI" id="CHEBI:16042"/>
        <dbReference type="ChEBI" id="CHEBI:17792"/>
        <dbReference type="ChEBI" id="CHEBI:57925"/>
        <dbReference type="ChEBI" id="CHEBI:90779"/>
        <dbReference type="EC" id="2.5.1.18"/>
    </reaction>
</comment>
<dbReference type="CDD" id="cd03045">
    <property type="entry name" value="GST_N_Delta_Epsilon"/>
    <property type="match status" value="1"/>
</dbReference>
<evidence type="ECO:0000256" key="1">
    <source>
        <dbReference type="ARBA" id="ARBA00009899"/>
    </source>
</evidence>
<dbReference type="SUPFAM" id="SSF47616">
    <property type="entry name" value="GST C-terminal domain-like"/>
    <property type="match status" value="1"/>
</dbReference>
<dbReference type="GO" id="GO:0004364">
    <property type="term" value="F:glutathione transferase activity"/>
    <property type="evidence" value="ECO:0007669"/>
    <property type="project" value="UniProtKB-EC"/>
</dbReference>
<dbReference type="EC" id="2.5.1.18" evidence="3"/>
<dbReference type="Gene3D" id="3.40.30.10">
    <property type="entry name" value="Glutaredoxin"/>
    <property type="match status" value="1"/>
</dbReference>
<dbReference type="PROSITE" id="PS50404">
    <property type="entry name" value="GST_NTER"/>
    <property type="match status" value="1"/>
</dbReference>
<dbReference type="InterPro" id="IPR010987">
    <property type="entry name" value="Glutathione-S-Trfase_C-like"/>
</dbReference>